<keyword evidence="2" id="KW-1185">Reference proteome</keyword>
<protein>
    <submittedName>
        <fullName evidence="1">Uncharacterized protein</fullName>
    </submittedName>
</protein>
<comment type="caution">
    <text evidence="1">The sequence shown here is derived from an EMBL/GenBank/DDBJ whole genome shotgun (WGS) entry which is preliminary data.</text>
</comment>
<reference evidence="1 2" key="1">
    <citation type="submission" date="2023-02" db="EMBL/GenBank/DDBJ databases">
        <title>LHISI_Scaffold_Assembly.</title>
        <authorList>
            <person name="Stuart O.P."/>
            <person name="Cleave R."/>
            <person name="Magrath M.J.L."/>
            <person name="Mikheyev A.S."/>
        </authorList>
    </citation>
    <scope>NUCLEOTIDE SEQUENCE [LARGE SCALE GENOMIC DNA]</scope>
    <source>
        <strain evidence="1">Daus_M_001</strain>
        <tissue evidence="1">Leg muscle</tissue>
    </source>
</reference>
<dbReference type="Proteomes" id="UP001159363">
    <property type="component" value="Chromosome 1"/>
</dbReference>
<organism evidence="1 2">
    <name type="scientific">Dryococelus australis</name>
    <dbReference type="NCBI Taxonomy" id="614101"/>
    <lineage>
        <taxon>Eukaryota</taxon>
        <taxon>Metazoa</taxon>
        <taxon>Ecdysozoa</taxon>
        <taxon>Arthropoda</taxon>
        <taxon>Hexapoda</taxon>
        <taxon>Insecta</taxon>
        <taxon>Pterygota</taxon>
        <taxon>Neoptera</taxon>
        <taxon>Polyneoptera</taxon>
        <taxon>Phasmatodea</taxon>
        <taxon>Verophasmatodea</taxon>
        <taxon>Anareolatae</taxon>
        <taxon>Phasmatidae</taxon>
        <taxon>Eurycanthinae</taxon>
        <taxon>Dryococelus</taxon>
    </lineage>
</organism>
<name>A0ABQ9IIA1_9NEOP</name>
<dbReference type="InterPro" id="IPR043502">
    <property type="entry name" value="DNA/RNA_pol_sf"/>
</dbReference>
<dbReference type="InterPro" id="IPR043128">
    <property type="entry name" value="Rev_trsase/Diguanyl_cyclase"/>
</dbReference>
<evidence type="ECO:0000313" key="2">
    <source>
        <dbReference type="Proteomes" id="UP001159363"/>
    </source>
</evidence>
<accession>A0ABQ9IIA1</accession>
<gene>
    <name evidence="1" type="ORF">PR048_001762</name>
</gene>
<dbReference type="Gene3D" id="3.30.70.270">
    <property type="match status" value="1"/>
</dbReference>
<dbReference type="EMBL" id="JARBHB010000001">
    <property type="protein sequence ID" value="KAJ8896418.1"/>
    <property type="molecule type" value="Genomic_DNA"/>
</dbReference>
<dbReference type="SUPFAM" id="SSF56672">
    <property type="entry name" value="DNA/RNA polymerases"/>
    <property type="match status" value="1"/>
</dbReference>
<sequence length="364" mass="39951">MASGNVAHINCSTSHQGELGSITDGVASGHSHSKIVPYDAIGWLVFSGISRVLHPFIPVLLHTHLASPSLALKTSMLRATQIFFLKWEAALPTGLKLALSFGPIPLPDGSYALALGTRMAHVLVGHNLYLPRLSGFLLHIDNAYQYVSDGDVLPKFMCYRCTYKLKESYAFQQQCLQTDTLLRSKLGLPSALHNGKSVVLVRYIRCQVGPGLCWLPRWKGGGGLRMYLTSAAGVAIRDMLSNVPTHTFPYMPFPDTPQCLATVGVLSMGCLHTSSLRVDGTHSLQGAFEYPPLDHTMFLRSRYLWGSFSRSLESWGLVVDARSHSHYKVMPFGLKNAPATFQQLTSVEVLTDYIGNGMISRGLE</sequence>
<proteinExistence type="predicted"/>
<evidence type="ECO:0000313" key="1">
    <source>
        <dbReference type="EMBL" id="KAJ8896418.1"/>
    </source>
</evidence>